<evidence type="ECO:0000313" key="2">
    <source>
        <dbReference type="Proteomes" id="UP000323142"/>
    </source>
</evidence>
<organism evidence="1 2">
    <name type="scientific">Salinarimonas soli</name>
    <dbReference type="NCBI Taxonomy" id="1638099"/>
    <lineage>
        <taxon>Bacteria</taxon>
        <taxon>Pseudomonadati</taxon>
        <taxon>Pseudomonadota</taxon>
        <taxon>Alphaproteobacteria</taxon>
        <taxon>Hyphomicrobiales</taxon>
        <taxon>Salinarimonadaceae</taxon>
        <taxon>Salinarimonas</taxon>
    </lineage>
</organism>
<keyword evidence="2" id="KW-1185">Reference proteome</keyword>
<reference evidence="1 2" key="1">
    <citation type="submission" date="2019-09" db="EMBL/GenBank/DDBJ databases">
        <title>Salinarimonas rosea gen. nov., sp. nov., a new member of the a-2 subgroup of the Proteobacteria.</title>
        <authorList>
            <person name="Liu J."/>
        </authorList>
    </citation>
    <scope>NUCLEOTIDE SEQUENCE [LARGE SCALE GENOMIC DNA]</scope>
    <source>
        <strain evidence="1 2">BN140002</strain>
    </source>
</reference>
<evidence type="ECO:0000313" key="1">
    <source>
        <dbReference type="EMBL" id="KAA2237585.1"/>
    </source>
</evidence>
<dbReference type="AlphaFoldDB" id="A0A5B2VFE1"/>
<sequence>MIGVLRLTPDAAWALTPRELAMVLRPHLAPAPLDRATLDGLLRAYPDDPPARDPPWRAP</sequence>
<dbReference type="InterPro" id="IPR019056">
    <property type="entry name" value="Phage_TAC_6"/>
</dbReference>
<dbReference type="Proteomes" id="UP000323142">
    <property type="component" value="Unassembled WGS sequence"/>
</dbReference>
<proteinExistence type="predicted"/>
<dbReference type="EMBL" id="VUOA01000019">
    <property type="protein sequence ID" value="KAA2237585.1"/>
    <property type="molecule type" value="Genomic_DNA"/>
</dbReference>
<reference evidence="1 2" key="2">
    <citation type="submission" date="2019-09" db="EMBL/GenBank/DDBJ databases">
        <authorList>
            <person name="Jin C."/>
        </authorList>
    </citation>
    <scope>NUCLEOTIDE SEQUENCE [LARGE SCALE GENOMIC DNA]</scope>
    <source>
        <strain evidence="1 2">BN140002</strain>
    </source>
</reference>
<comment type="caution">
    <text evidence="1">The sequence shown here is derived from an EMBL/GenBank/DDBJ whole genome shotgun (WGS) entry which is preliminary data.</text>
</comment>
<gene>
    <name evidence="1" type="ORF">F0L46_09540</name>
</gene>
<dbReference type="Pfam" id="PF09550">
    <property type="entry name" value="Phage_TAC_6"/>
    <property type="match status" value="1"/>
</dbReference>
<name>A0A5B2VFE1_9HYPH</name>
<dbReference type="OrthoDB" id="7582980at2"/>
<accession>A0A5B2VFE1</accession>
<protein>
    <submittedName>
        <fullName evidence="1">Phage tail assembly chaperone</fullName>
    </submittedName>
</protein>